<feature type="domain" description="Endospore appendages core" evidence="1">
    <location>
        <begin position="23"/>
        <end position="136"/>
    </location>
</feature>
<dbReference type="Pfam" id="PF13157">
    <property type="entry name" value="Enas"/>
    <property type="match status" value="1"/>
</dbReference>
<reference evidence="2" key="1">
    <citation type="submission" date="2020-06" db="EMBL/GenBank/DDBJ databases">
        <title>A novel thermopfilic bacterium from Erzurum, Turkey.</title>
        <authorList>
            <person name="Adiguzel A."/>
            <person name="Ay H."/>
            <person name="Baltaci M.O."/>
        </authorList>
    </citation>
    <scope>NUCLEOTIDE SEQUENCE</scope>
    <source>
        <strain evidence="2">P2</strain>
    </source>
</reference>
<evidence type="ECO:0000313" key="2">
    <source>
        <dbReference type="EMBL" id="NSL52681.1"/>
    </source>
</evidence>
<organism evidence="2 3">
    <name type="scientific">Calidifontibacillus erzurumensis</name>
    <dbReference type="NCBI Taxonomy" id="2741433"/>
    <lineage>
        <taxon>Bacteria</taxon>
        <taxon>Bacillati</taxon>
        <taxon>Bacillota</taxon>
        <taxon>Bacilli</taxon>
        <taxon>Bacillales</taxon>
        <taxon>Bacillaceae</taxon>
        <taxon>Calidifontibacillus/Schinkia group</taxon>
        <taxon>Calidifontibacillus</taxon>
    </lineage>
</organism>
<dbReference type="AlphaFoldDB" id="A0A8J8GJ35"/>
<dbReference type="InterPro" id="IPR025055">
    <property type="entry name" value="Ena_core"/>
</dbReference>
<protein>
    <submittedName>
        <fullName evidence="2">DUF3992 domain-containing protein</fullName>
    </submittedName>
</protein>
<dbReference type="RefSeq" id="WP_173731884.1">
    <property type="nucleotide sequence ID" value="NZ_JABTTE010000019.1"/>
</dbReference>
<evidence type="ECO:0000259" key="1">
    <source>
        <dbReference type="Pfam" id="PF13157"/>
    </source>
</evidence>
<comment type="caution">
    <text evidence="2">The sequence shown here is derived from an EMBL/GenBank/DDBJ whole genome shotgun (WGS) entry which is preliminary data.</text>
</comment>
<sequence>MSKKCKKDCKCEKCIKIKEEKVIECKMDKKFLKDCICAEWSVPIGQTQTVFQTEGLKKIFASGFVSFDNGQVPFITVTFFLDNNQVGDPIRVFNNSSVVFTYTKFNRITVSCPNVDSDDPDLHECEGEICITSRYPAKAKN</sequence>
<accession>A0A8J8GJ35</accession>
<dbReference type="Proteomes" id="UP000625804">
    <property type="component" value="Unassembled WGS sequence"/>
</dbReference>
<proteinExistence type="predicted"/>
<dbReference type="EMBL" id="JABTTE010000019">
    <property type="protein sequence ID" value="NSL52681.1"/>
    <property type="molecule type" value="Genomic_DNA"/>
</dbReference>
<keyword evidence="3" id="KW-1185">Reference proteome</keyword>
<name>A0A8J8GJ35_9BACI</name>
<gene>
    <name evidence="2" type="ORF">HR057_13045</name>
</gene>
<evidence type="ECO:0000313" key="3">
    <source>
        <dbReference type="Proteomes" id="UP000625804"/>
    </source>
</evidence>